<keyword evidence="2" id="KW-0732">Signal</keyword>
<dbReference type="AlphaFoldDB" id="A0A7S4V1B4"/>
<feature type="compositionally biased region" description="Low complexity" evidence="1">
    <location>
        <begin position="265"/>
        <end position="276"/>
    </location>
</feature>
<protein>
    <submittedName>
        <fullName evidence="3">Uncharacterized protein</fullName>
    </submittedName>
</protein>
<dbReference type="EMBL" id="HBNR01030398">
    <property type="protein sequence ID" value="CAE4584205.1"/>
    <property type="molecule type" value="Transcribed_RNA"/>
</dbReference>
<feature type="signal peptide" evidence="2">
    <location>
        <begin position="1"/>
        <end position="27"/>
    </location>
</feature>
<evidence type="ECO:0000256" key="2">
    <source>
        <dbReference type="SAM" id="SignalP"/>
    </source>
</evidence>
<accession>A0A7S4V1B4</accession>
<evidence type="ECO:0000313" key="3">
    <source>
        <dbReference type="EMBL" id="CAE4584205.1"/>
    </source>
</evidence>
<proteinExistence type="predicted"/>
<reference evidence="3" key="1">
    <citation type="submission" date="2021-01" db="EMBL/GenBank/DDBJ databases">
        <authorList>
            <person name="Corre E."/>
            <person name="Pelletier E."/>
            <person name="Niang G."/>
            <person name="Scheremetjew M."/>
            <person name="Finn R."/>
            <person name="Kale V."/>
            <person name="Holt S."/>
            <person name="Cochrane G."/>
            <person name="Meng A."/>
            <person name="Brown T."/>
            <person name="Cohen L."/>
        </authorList>
    </citation>
    <scope>NUCLEOTIDE SEQUENCE</scope>
    <source>
        <strain evidence="3">CCMP3105</strain>
    </source>
</reference>
<evidence type="ECO:0000256" key="1">
    <source>
        <dbReference type="SAM" id="MobiDB-lite"/>
    </source>
</evidence>
<organism evidence="3">
    <name type="scientific">Alexandrium monilatum</name>
    <dbReference type="NCBI Taxonomy" id="311494"/>
    <lineage>
        <taxon>Eukaryota</taxon>
        <taxon>Sar</taxon>
        <taxon>Alveolata</taxon>
        <taxon>Dinophyceae</taxon>
        <taxon>Gonyaulacales</taxon>
        <taxon>Pyrocystaceae</taxon>
        <taxon>Alexandrium</taxon>
    </lineage>
</organism>
<feature type="chain" id="PRO_5031245356" evidence="2">
    <location>
        <begin position="28"/>
        <end position="295"/>
    </location>
</feature>
<sequence length="295" mass="32097">MPRRPATRRPPLLAAALLGAAALRAAATQCAAAHFWPNRVATCDRERGQPCTALVRTGPYEGSCDAYCRSFGHVCAWASAQETLDCSAQTSIGPCYRKAPGDYMLCSCKYYPREVVANGFNIGYVLNGRWRLNLQYVMDGRPTYWKFEENALILRHCAETPGQPSHWAMTWDSRLPSGCGMHSFAYSSSDNIFSHPSLVNWRDRMADWTWSANASVRLDLGDDGGLGAVLQPPPDSLGAFSEQGAPRNGTVAQTPQVRTGGGANRSRQSLRGSSSLPKPGNRTAAQRDPTARGGR</sequence>
<feature type="region of interest" description="Disordered" evidence="1">
    <location>
        <begin position="226"/>
        <end position="295"/>
    </location>
</feature>
<gene>
    <name evidence="3" type="ORF">AMON00008_LOCUS20740</name>
</gene>
<name>A0A7S4V1B4_9DINO</name>